<evidence type="ECO:0000313" key="1">
    <source>
        <dbReference type="EMBL" id="KMS58690.1"/>
    </source>
</evidence>
<dbReference type="PATRIC" id="fig|1420583.3.peg.517"/>
<dbReference type="STRING" id="1420583.V473_02580"/>
<dbReference type="EMBL" id="JACT01000001">
    <property type="protein sequence ID" value="KMS58690.1"/>
    <property type="molecule type" value="Genomic_DNA"/>
</dbReference>
<name>A0A0J8AWY5_9SPHN</name>
<proteinExistence type="predicted"/>
<reference evidence="1 2" key="1">
    <citation type="journal article" date="2015" name="G3 (Bethesda)">
        <title>Insights into Ongoing Evolution of the Hexachlorocyclohexane Catabolic Pathway from Comparative Genomics of Ten Sphingomonadaceae Strains.</title>
        <authorList>
            <person name="Pearce S.L."/>
            <person name="Oakeshott J.G."/>
            <person name="Pandey G."/>
        </authorList>
    </citation>
    <scope>NUCLEOTIDE SEQUENCE [LARGE SCALE GENOMIC DNA]</scope>
    <source>
        <strain evidence="1 2">LL01</strain>
    </source>
</reference>
<dbReference type="RefSeq" id="WP_066600155.1">
    <property type="nucleotide sequence ID" value="NZ_KQ130434.1"/>
</dbReference>
<organism evidence="1 2">
    <name type="scientific">Sphingobium cupriresistens LL01</name>
    <dbReference type="NCBI Taxonomy" id="1420583"/>
    <lineage>
        <taxon>Bacteria</taxon>
        <taxon>Pseudomonadati</taxon>
        <taxon>Pseudomonadota</taxon>
        <taxon>Alphaproteobacteria</taxon>
        <taxon>Sphingomonadales</taxon>
        <taxon>Sphingomonadaceae</taxon>
        <taxon>Sphingobium</taxon>
    </lineage>
</organism>
<protein>
    <submittedName>
        <fullName evidence="1">Uncharacterized protein</fullName>
    </submittedName>
</protein>
<evidence type="ECO:0000313" key="2">
    <source>
        <dbReference type="Proteomes" id="UP000052232"/>
    </source>
</evidence>
<keyword evidence="2" id="KW-1185">Reference proteome</keyword>
<dbReference type="AlphaFoldDB" id="A0A0J8AWY5"/>
<accession>A0A0J8AWY5</accession>
<sequence>MAVIDLTDLRIRIPEPSMPDYGVMQTPVLGGSTNRIGRLGGGHLLKLTLPPEDMEPDGRKIVARLQMAKEYGAVIAWPQVDFSIGTPGAAITVSSAVAGGRYVQITGATPRYAIRMGQALNITRNGHRYLYFAGAQTVLDASGAGTVTLTRPLRTKLLGAEAVNLAKPVIEGWIVGDNFGWPIDEQRNVGLQFDVMERA</sequence>
<dbReference type="Proteomes" id="UP000052232">
    <property type="component" value="Unassembled WGS sequence"/>
</dbReference>
<comment type="caution">
    <text evidence="1">The sequence shown here is derived from an EMBL/GenBank/DDBJ whole genome shotgun (WGS) entry which is preliminary data.</text>
</comment>
<gene>
    <name evidence="1" type="ORF">V473_02580</name>
</gene>